<dbReference type="GO" id="GO:0047617">
    <property type="term" value="F:fatty acyl-CoA hydrolase activity"/>
    <property type="evidence" value="ECO:0007669"/>
    <property type="project" value="InterPro"/>
</dbReference>
<dbReference type="InterPro" id="IPR039298">
    <property type="entry name" value="ACOT13"/>
</dbReference>
<keyword evidence="2" id="KW-1185">Reference proteome</keyword>
<dbReference type="Gene3D" id="3.10.129.10">
    <property type="entry name" value="Hotdog Thioesterase"/>
    <property type="match status" value="1"/>
</dbReference>
<evidence type="ECO:0000313" key="2">
    <source>
        <dbReference type="Proteomes" id="UP000187203"/>
    </source>
</evidence>
<protein>
    <recommendedName>
        <fullName evidence="3">Thioesterase superfamily</fullName>
    </recommendedName>
</protein>
<dbReference type="STRING" id="93759.A0A1R3GSY2"/>
<gene>
    <name evidence="1" type="ORF">COLO4_33534</name>
</gene>
<dbReference type="SUPFAM" id="SSF54637">
    <property type="entry name" value="Thioesterase/thiol ester dehydrase-isomerase"/>
    <property type="match status" value="1"/>
</dbReference>
<proteinExistence type="predicted"/>
<dbReference type="PANTHER" id="PTHR21660">
    <property type="entry name" value="THIOESTERASE SUPERFAMILY MEMBER-RELATED"/>
    <property type="match status" value="1"/>
</dbReference>
<accession>A0A1R3GSY2</accession>
<comment type="caution">
    <text evidence="1">The sequence shown here is derived from an EMBL/GenBank/DDBJ whole genome shotgun (WGS) entry which is preliminary data.</text>
</comment>
<sequence>MNLEAVKKFLEKGSAGGDGDGDANASTIHDMPSRFFENFIMQGLHIELIEKGRVLCSMKVPRRLLEEIEIDAKALRVGKTVAVVSVELRKKKTGKIIAQGRHTKYLPVLSKM</sequence>
<dbReference type="Proteomes" id="UP000187203">
    <property type="component" value="Unassembled WGS sequence"/>
</dbReference>
<dbReference type="EMBL" id="AWUE01021753">
    <property type="protein sequence ID" value="OMO61147.1"/>
    <property type="molecule type" value="Genomic_DNA"/>
</dbReference>
<dbReference type="PANTHER" id="PTHR21660:SF47">
    <property type="entry name" value="F19P19.27 PROTEIN"/>
    <property type="match status" value="1"/>
</dbReference>
<reference evidence="2" key="1">
    <citation type="submission" date="2013-09" db="EMBL/GenBank/DDBJ databases">
        <title>Corchorus olitorius genome sequencing.</title>
        <authorList>
            <person name="Alam M."/>
            <person name="Haque M.S."/>
            <person name="Islam M.S."/>
            <person name="Emdad E.M."/>
            <person name="Islam M.M."/>
            <person name="Ahmed B."/>
            <person name="Halim A."/>
            <person name="Hossen Q.M.M."/>
            <person name="Hossain M.Z."/>
            <person name="Ahmed R."/>
            <person name="Khan M.M."/>
            <person name="Islam R."/>
            <person name="Rashid M.M."/>
            <person name="Khan S.A."/>
            <person name="Rahman M.S."/>
            <person name="Alam M."/>
            <person name="Yahiya A.S."/>
            <person name="Khan M.S."/>
            <person name="Azam M.S."/>
            <person name="Haque T."/>
            <person name="Lashkar M.Z.H."/>
            <person name="Akhand A.I."/>
            <person name="Morshed G."/>
            <person name="Roy S."/>
            <person name="Uddin K.S."/>
            <person name="Rabeya T."/>
            <person name="Hossain A.S."/>
            <person name="Chowdhury A."/>
            <person name="Snigdha A.R."/>
            <person name="Mortoza M.S."/>
            <person name="Matin S.A."/>
            <person name="Hoque S.M.E."/>
            <person name="Islam M.K."/>
            <person name="Roy D.K."/>
            <person name="Haider R."/>
            <person name="Moosa M.M."/>
            <person name="Elias S.M."/>
            <person name="Hasan A.M."/>
            <person name="Jahan S."/>
            <person name="Shafiuddin M."/>
            <person name="Mahmood N."/>
            <person name="Shommy N.S."/>
        </authorList>
    </citation>
    <scope>NUCLEOTIDE SEQUENCE [LARGE SCALE GENOMIC DNA]</scope>
    <source>
        <strain evidence="2">cv. O-4</strain>
    </source>
</reference>
<evidence type="ECO:0008006" key="3">
    <source>
        <dbReference type="Google" id="ProtNLM"/>
    </source>
</evidence>
<dbReference type="AlphaFoldDB" id="A0A1R3GSY2"/>
<organism evidence="1 2">
    <name type="scientific">Corchorus olitorius</name>
    <dbReference type="NCBI Taxonomy" id="93759"/>
    <lineage>
        <taxon>Eukaryota</taxon>
        <taxon>Viridiplantae</taxon>
        <taxon>Streptophyta</taxon>
        <taxon>Embryophyta</taxon>
        <taxon>Tracheophyta</taxon>
        <taxon>Spermatophyta</taxon>
        <taxon>Magnoliopsida</taxon>
        <taxon>eudicotyledons</taxon>
        <taxon>Gunneridae</taxon>
        <taxon>Pentapetalae</taxon>
        <taxon>rosids</taxon>
        <taxon>malvids</taxon>
        <taxon>Malvales</taxon>
        <taxon>Malvaceae</taxon>
        <taxon>Grewioideae</taxon>
        <taxon>Apeibeae</taxon>
        <taxon>Corchorus</taxon>
    </lineage>
</organism>
<evidence type="ECO:0000313" key="1">
    <source>
        <dbReference type="EMBL" id="OMO61147.1"/>
    </source>
</evidence>
<name>A0A1R3GSY2_9ROSI</name>
<dbReference type="InterPro" id="IPR029069">
    <property type="entry name" value="HotDog_dom_sf"/>
</dbReference>
<dbReference type="OrthoDB" id="46529at2759"/>